<accession>A0ABQ2DLF0</accession>
<organism evidence="3 4">
    <name type="scientific">Virgibacillus kapii</name>
    <dbReference type="NCBI Taxonomy" id="1638645"/>
    <lineage>
        <taxon>Bacteria</taxon>
        <taxon>Bacillati</taxon>
        <taxon>Bacillota</taxon>
        <taxon>Bacilli</taxon>
        <taxon>Bacillales</taxon>
        <taxon>Bacillaceae</taxon>
        <taxon>Virgibacillus</taxon>
    </lineage>
</organism>
<protein>
    <recommendedName>
        <fullName evidence="2">Gp28/Gp37-like domain-containing protein</fullName>
    </recommendedName>
</protein>
<reference evidence="4" key="1">
    <citation type="journal article" date="2019" name="Int. J. Syst. Evol. Microbiol.">
        <title>The Global Catalogue of Microorganisms (GCM) 10K type strain sequencing project: providing services to taxonomists for standard genome sequencing and annotation.</title>
        <authorList>
            <consortium name="The Broad Institute Genomics Platform"/>
            <consortium name="The Broad Institute Genome Sequencing Center for Infectious Disease"/>
            <person name="Wu L."/>
            <person name="Ma J."/>
        </authorList>
    </citation>
    <scope>NUCLEOTIDE SEQUENCE [LARGE SCALE GENOMIC DNA]</scope>
    <source>
        <strain evidence="4">JCM 30071</strain>
    </source>
</reference>
<keyword evidence="4" id="KW-1185">Reference proteome</keyword>
<dbReference type="PANTHER" id="PTHR24023">
    <property type="entry name" value="COLLAGEN ALPHA"/>
    <property type="match status" value="1"/>
</dbReference>
<dbReference type="RefSeq" id="WP_286191297.1">
    <property type="nucleotide sequence ID" value="NZ_BMPN01000003.1"/>
</dbReference>
<sequence>MKVPIRIYNKFLDFEGEIDTYQSLQFGRSFHSIADFELHVNRYMHEAKKLTKGDIIGLGKQANKAAIILTKEIALNENGKETENFKLTGCTLDGLMIRRIIVPPSHTAYDRKSGNAETVMKHYVMNHFVNPVNPDRKMPHIEVAPNQKRGAYIDYESRFTKTVAEVLEDISIKSGLGWGIFANFKTKKLIFDVIEAKDLTQGNPYGYDPVFFSPEFDTIKSQSFVDSDKDLKTVGYVGGQGEGINRQIITVGSKTGWDRIETFIDARDVGDSEDKEQSPEEIEQQLIERGQSKMSDMETLRSLEAEIKTPVKDVTPFQYEKHYDLGDKVQVVNKSWGLTMEAPITEFQEIHEPTGFRLEATFGRSRPTLISKIKDKFNELDGIEKQELPAQIAVETRKYTDQEVYKEEQERIEQSKENLEASKNFTKDYAEKKRVESSTEPEDKDVIWVDTSDPDNVVWKIWSEAEGKWKAGPGGPQGIPGPPGENGQTLYTWLKYADDESGTGISDSPTNKAYIGLSYNNTSSVESMNPSDYTWSKIEGEKGDTGVQGPPGENGQPTYTWVKYADTVTGDGFSDSPDNKEYIGLAYNKTTSDESSNPDDYAWSKIKGEKGDRGPQGEQGIQGPKGENGQPTYTWIKYANNASGSGMSNSPSGKEYIGIATNKTTPTESSNASDYNWSLIKGPKGEQGPQGIEGPRGEEGQPRYTWVRYADDSAGNGMSNYPDGKDYIGLAHNKTTATEGTNPADYTWSKIKGPQGPNIVDTNTSFGVAWLIADYIKSLNGLNINDQFVIDDDGNVSIGNDRITIKVGGSNVGINVRNGIFTLEDDVTSMPYNVTPQRNLVKDHSFELAIPDHGSMGSGSVKYNWLEMNQSGVPTENFWTKSGSPKVAVVFGPNDRSALPIFGEQAIVVRDGDFVRQTIADGIAAGMTFAVTGHFKRQHNVVGGGTPRFEIDHQGASGDFKARLTNTIFPAVNDDYSISRHSLIITIPNDFAEGDSLDFKISGGNTEWVQCDGVQIVEGDTPSVYMPEDATWELVKGNYPSILKQPPLWKGAVYLDERHTIRPDKPLGLCQTGWMLKWSFYEPGTGVSDTDWQYTIVPKTSGVNGRDHRVYLRAGNDREVFKYFHVYNDRLVGHSLSSSGNNGYMALREVLEF</sequence>
<feature type="compositionally biased region" description="Basic and acidic residues" evidence="1">
    <location>
        <begin position="606"/>
        <end position="615"/>
    </location>
</feature>
<dbReference type="Gene3D" id="1.20.5.320">
    <property type="entry name" value="6-Phosphogluconate Dehydrogenase, domain 3"/>
    <property type="match status" value="1"/>
</dbReference>
<comment type="caution">
    <text evidence="3">The sequence shown here is derived from an EMBL/GenBank/DDBJ whole genome shotgun (WGS) entry which is preliminary data.</text>
</comment>
<dbReference type="EMBL" id="BMPN01000003">
    <property type="protein sequence ID" value="GGJ62082.1"/>
    <property type="molecule type" value="Genomic_DNA"/>
</dbReference>
<name>A0ABQ2DLF0_9BACI</name>
<evidence type="ECO:0000259" key="2">
    <source>
        <dbReference type="Pfam" id="PF14594"/>
    </source>
</evidence>
<dbReference type="PANTHER" id="PTHR24023:SF1082">
    <property type="entry name" value="COLLAGEN TRIPLE HELIX REPEAT"/>
    <property type="match status" value="1"/>
</dbReference>
<dbReference type="Proteomes" id="UP000634435">
    <property type="component" value="Unassembled WGS sequence"/>
</dbReference>
<feature type="region of interest" description="Disordered" evidence="1">
    <location>
        <begin position="589"/>
        <end position="630"/>
    </location>
</feature>
<evidence type="ECO:0000256" key="1">
    <source>
        <dbReference type="SAM" id="MobiDB-lite"/>
    </source>
</evidence>
<gene>
    <name evidence="3" type="ORF">GCM10007111_25250</name>
</gene>
<proteinExistence type="predicted"/>
<feature type="domain" description="Gp28/Gp37-like" evidence="2">
    <location>
        <begin position="4"/>
        <end position="363"/>
    </location>
</feature>
<dbReference type="Pfam" id="PF14594">
    <property type="entry name" value="Sipho_Gp37"/>
    <property type="match status" value="1"/>
</dbReference>
<evidence type="ECO:0000313" key="3">
    <source>
        <dbReference type="EMBL" id="GGJ62082.1"/>
    </source>
</evidence>
<evidence type="ECO:0000313" key="4">
    <source>
        <dbReference type="Proteomes" id="UP000634435"/>
    </source>
</evidence>
<dbReference type="InterPro" id="IPR050149">
    <property type="entry name" value="Collagen_superfamily"/>
</dbReference>
<dbReference type="InterPro" id="IPR029432">
    <property type="entry name" value="Gp28/Gp37-like_dom"/>
</dbReference>